<dbReference type="InterPro" id="IPR011060">
    <property type="entry name" value="RibuloseP-bd_barrel"/>
</dbReference>
<dbReference type="Gene3D" id="3.20.20.70">
    <property type="entry name" value="Aldolase class I"/>
    <property type="match status" value="1"/>
</dbReference>
<keyword evidence="9 11" id="KW-0456">Lyase</keyword>
<keyword evidence="6" id="KW-0210">Decarboxylase</keyword>
<dbReference type="NCBIfam" id="NF001369">
    <property type="entry name" value="PRK00278.1-1"/>
    <property type="match status" value="1"/>
</dbReference>
<dbReference type="Pfam" id="PF00218">
    <property type="entry name" value="IGPS"/>
    <property type="match status" value="1"/>
</dbReference>
<dbReference type="FunFam" id="3.20.20.70:FF:000024">
    <property type="entry name" value="Indole-3-glycerol phosphate synthase"/>
    <property type="match status" value="1"/>
</dbReference>
<dbReference type="SUPFAM" id="SSF51366">
    <property type="entry name" value="Ribulose-phoshate binding barrel"/>
    <property type="match status" value="1"/>
</dbReference>
<evidence type="ECO:0000256" key="3">
    <source>
        <dbReference type="ARBA" id="ARBA00008737"/>
    </source>
</evidence>
<dbReference type="CDD" id="cd00331">
    <property type="entry name" value="IGPS"/>
    <property type="match status" value="1"/>
</dbReference>
<dbReference type="GO" id="GO:0004640">
    <property type="term" value="F:phosphoribosylanthranilate isomerase activity"/>
    <property type="evidence" value="ECO:0007669"/>
    <property type="project" value="TreeGrafter"/>
</dbReference>
<dbReference type="PROSITE" id="PS00614">
    <property type="entry name" value="IGPS"/>
    <property type="match status" value="1"/>
</dbReference>
<dbReference type="GO" id="GO:0004425">
    <property type="term" value="F:indole-3-glycerol-phosphate synthase activity"/>
    <property type="evidence" value="ECO:0007669"/>
    <property type="project" value="UniProtKB-EC"/>
</dbReference>
<evidence type="ECO:0000256" key="2">
    <source>
        <dbReference type="ARBA" id="ARBA00004696"/>
    </source>
</evidence>
<dbReference type="Proteomes" id="UP000824151">
    <property type="component" value="Unassembled WGS sequence"/>
</dbReference>
<sequence length="250" mass="26603">AQRRAETPLPEIVARAAAAPPALDAHAALLGGRDDAQGVRIIAEVKRSSPSKGALADIDDPAELARKYQTGGASVISVLTEQRRFRGSLADLEAVRAAVEIPVLRKDFMVDEYQFYEARAHGADLVLLIVAALDDGQLRQFLSLTRDLGMHALVEAHTEEEIARAVALGADIVGVNVRNLKTLGVDPAHYGAMERHLPDGVVRVAESGVAGPEGVADYARRGADAVLVGEALVKNGDPAEELRRFRAAGR</sequence>
<organism evidence="11 12">
    <name type="scientific">Candidatus Nesterenkonia stercoripullorum</name>
    <dbReference type="NCBI Taxonomy" id="2838701"/>
    <lineage>
        <taxon>Bacteria</taxon>
        <taxon>Bacillati</taxon>
        <taxon>Actinomycetota</taxon>
        <taxon>Actinomycetes</taxon>
        <taxon>Micrococcales</taxon>
        <taxon>Micrococcaceae</taxon>
        <taxon>Nesterenkonia</taxon>
    </lineage>
</organism>
<evidence type="ECO:0000256" key="9">
    <source>
        <dbReference type="ARBA" id="ARBA00023239"/>
    </source>
</evidence>
<evidence type="ECO:0000256" key="7">
    <source>
        <dbReference type="ARBA" id="ARBA00022822"/>
    </source>
</evidence>
<accession>A0A9D2A7N0</accession>
<dbReference type="EMBL" id="DXGD01000343">
    <property type="protein sequence ID" value="HIX00323.1"/>
    <property type="molecule type" value="Genomic_DNA"/>
</dbReference>
<evidence type="ECO:0000313" key="11">
    <source>
        <dbReference type="EMBL" id="HIX00323.1"/>
    </source>
</evidence>
<evidence type="ECO:0000256" key="4">
    <source>
        <dbReference type="ARBA" id="ARBA00012362"/>
    </source>
</evidence>
<reference evidence="11" key="2">
    <citation type="submission" date="2021-04" db="EMBL/GenBank/DDBJ databases">
        <authorList>
            <person name="Gilroy R."/>
        </authorList>
    </citation>
    <scope>NUCLEOTIDE SEQUENCE</scope>
    <source>
        <strain evidence="11">ChiHejej3B27-3195</strain>
    </source>
</reference>
<comment type="similarity">
    <text evidence="3">Belongs to the TrpC family.</text>
</comment>
<keyword evidence="8" id="KW-0057">Aromatic amino acid biosynthesis</keyword>
<evidence type="ECO:0000256" key="5">
    <source>
        <dbReference type="ARBA" id="ARBA00022605"/>
    </source>
</evidence>
<dbReference type="InterPro" id="IPR001468">
    <property type="entry name" value="Indole-3-GlycerolPSynthase_CS"/>
</dbReference>
<evidence type="ECO:0000256" key="1">
    <source>
        <dbReference type="ARBA" id="ARBA00001633"/>
    </source>
</evidence>
<name>A0A9D2A7N0_9MICC</name>
<evidence type="ECO:0000259" key="10">
    <source>
        <dbReference type="Pfam" id="PF00218"/>
    </source>
</evidence>
<keyword evidence="5" id="KW-0028">Amino-acid biosynthesis</keyword>
<dbReference type="InterPro" id="IPR045186">
    <property type="entry name" value="Indole-3-glycerol_P_synth"/>
</dbReference>
<dbReference type="EC" id="4.1.1.48" evidence="4"/>
<evidence type="ECO:0000256" key="6">
    <source>
        <dbReference type="ARBA" id="ARBA00022793"/>
    </source>
</evidence>
<dbReference type="PANTHER" id="PTHR22854">
    <property type="entry name" value="TRYPTOPHAN BIOSYNTHESIS PROTEIN"/>
    <property type="match status" value="1"/>
</dbReference>
<reference evidence="11" key="1">
    <citation type="journal article" date="2021" name="PeerJ">
        <title>Extensive microbial diversity within the chicken gut microbiome revealed by metagenomics and culture.</title>
        <authorList>
            <person name="Gilroy R."/>
            <person name="Ravi A."/>
            <person name="Getino M."/>
            <person name="Pursley I."/>
            <person name="Horton D.L."/>
            <person name="Alikhan N.F."/>
            <person name="Baker D."/>
            <person name="Gharbi K."/>
            <person name="Hall N."/>
            <person name="Watson M."/>
            <person name="Adriaenssens E.M."/>
            <person name="Foster-Nyarko E."/>
            <person name="Jarju S."/>
            <person name="Secka A."/>
            <person name="Antonio M."/>
            <person name="Oren A."/>
            <person name="Chaudhuri R.R."/>
            <person name="La Ragione R."/>
            <person name="Hildebrand F."/>
            <person name="Pallen M.J."/>
        </authorList>
    </citation>
    <scope>NUCLEOTIDE SEQUENCE</scope>
    <source>
        <strain evidence="11">ChiHejej3B27-3195</strain>
    </source>
</reference>
<dbReference type="GO" id="GO:0000162">
    <property type="term" value="P:L-tryptophan biosynthetic process"/>
    <property type="evidence" value="ECO:0007669"/>
    <property type="project" value="UniProtKB-KW"/>
</dbReference>
<comment type="catalytic activity">
    <reaction evidence="1">
        <text>1-(2-carboxyphenylamino)-1-deoxy-D-ribulose 5-phosphate + H(+) = (1S,2R)-1-C-(indol-3-yl)glycerol 3-phosphate + CO2 + H2O</text>
        <dbReference type="Rhea" id="RHEA:23476"/>
        <dbReference type="ChEBI" id="CHEBI:15377"/>
        <dbReference type="ChEBI" id="CHEBI:15378"/>
        <dbReference type="ChEBI" id="CHEBI:16526"/>
        <dbReference type="ChEBI" id="CHEBI:58613"/>
        <dbReference type="ChEBI" id="CHEBI:58866"/>
        <dbReference type="EC" id="4.1.1.48"/>
    </reaction>
</comment>
<evidence type="ECO:0000313" key="12">
    <source>
        <dbReference type="Proteomes" id="UP000824151"/>
    </source>
</evidence>
<gene>
    <name evidence="11" type="primary">trpC</name>
    <name evidence="11" type="ORF">H9871_09285</name>
</gene>
<dbReference type="PANTHER" id="PTHR22854:SF2">
    <property type="entry name" value="INDOLE-3-GLYCEROL-PHOSPHATE SYNTHASE"/>
    <property type="match status" value="1"/>
</dbReference>
<proteinExistence type="inferred from homology"/>
<protein>
    <recommendedName>
        <fullName evidence="4">indole-3-glycerol-phosphate synthase</fullName>
        <ecNumber evidence="4">4.1.1.48</ecNumber>
    </recommendedName>
</protein>
<keyword evidence="7" id="KW-0822">Tryptophan biosynthesis</keyword>
<feature type="domain" description="Indole-3-glycerol phosphate synthase" evidence="10">
    <location>
        <begin position="3"/>
        <end position="244"/>
    </location>
</feature>
<feature type="non-terminal residue" evidence="11">
    <location>
        <position position="1"/>
    </location>
</feature>
<comment type="caution">
    <text evidence="11">The sequence shown here is derived from an EMBL/GenBank/DDBJ whole genome shotgun (WGS) entry which is preliminary data.</text>
</comment>
<dbReference type="AlphaFoldDB" id="A0A9D2A7N0"/>
<dbReference type="InterPro" id="IPR013785">
    <property type="entry name" value="Aldolase_TIM"/>
</dbReference>
<evidence type="ECO:0000256" key="8">
    <source>
        <dbReference type="ARBA" id="ARBA00023141"/>
    </source>
</evidence>
<comment type="pathway">
    <text evidence="2">Amino-acid biosynthesis; L-tryptophan biosynthesis; L-tryptophan from chorismate: step 4/5.</text>
</comment>
<dbReference type="HAMAP" id="MF_00134_B">
    <property type="entry name" value="IGPS_B"/>
    <property type="match status" value="1"/>
</dbReference>
<dbReference type="InterPro" id="IPR013798">
    <property type="entry name" value="Indole-3-glycerol_P_synth_dom"/>
</dbReference>